<gene>
    <name evidence="13" type="primary">atpG</name>
    <name evidence="14" type="ORF">CVP04_09345</name>
</gene>
<evidence type="ECO:0000256" key="5">
    <source>
        <dbReference type="ARBA" id="ARBA00022448"/>
    </source>
</evidence>
<sequence>MAGAKEIRTKISSVQSTQKITKAMEMVAASKMRKTQDRMSSSRPYSNAIRSVISHVSKASIGYKHPFLVERDIKRIGILVVSTDRGLCGGLNINLFKTVLNETKNWKEQKIDVALGLIGAKGIGFFHSLGLEIKAQHSGMGDNPSVEELIGIANRMFEGYKEGKLDAIYIAYNKFVNTMSQKPTLEKLVPLPELTNDNLGEVKQSWDYLYEPDPKILLDNLLVRYLESQVYQAVVENLASEQAARMVAMKAATDNAGNLIKDLQLVYNKARQTSITNELNEIVAGAAAI</sequence>
<evidence type="ECO:0000256" key="1">
    <source>
        <dbReference type="ARBA" id="ARBA00003456"/>
    </source>
</evidence>
<dbReference type="Pfam" id="PF00231">
    <property type="entry name" value="ATP-synt"/>
    <property type="match status" value="1"/>
</dbReference>
<dbReference type="HAMAP" id="MF_00815">
    <property type="entry name" value="ATP_synth_gamma_bact"/>
    <property type="match status" value="1"/>
</dbReference>
<dbReference type="GO" id="GO:0042777">
    <property type="term" value="P:proton motive force-driven plasma membrane ATP synthesis"/>
    <property type="evidence" value="ECO:0007669"/>
    <property type="project" value="UniProtKB-UniRule"/>
</dbReference>
<evidence type="ECO:0000256" key="3">
    <source>
        <dbReference type="ARBA" id="ARBA00007681"/>
    </source>
</evidence>
<dbReference type="CDD" id="cd12151">
    <property type="entry name" value="F1-ATPase_gamma"/>
    <property type="match status" value="1"/>
</dbReference>
<comment type="subunit">
    <text evidence="4 13">F-type ATPases have 2 components, CF(1) - the catalytic core - and CF(0) - the membrane proton channel. CF(1) has five subunits: alpha(3), beta(3), gamma(1), delta(1), epsilon(1). CF(0) has three main subunits: a, b and c.</text>
</comment>
<name>A0A2M8RUG4_9PAST</name>
<keyword evidence="12 13" id="KW-0066">ATP synthesis</keyword>
<dbReference type="NCBIfam" id="TIGR01146">
    <property type="entry name" value="ATPsyn_F1gamma"/>
    <property type="match status" value="1"/>
</dbReference>
<evidence type="ECO:0000256" key="7">
    <source>
        <dbReference type="ARBA" id="ARBA00022519"/>
    </source>
</evidence>
<dbReference type="GO" id="GO:0005886">
    <property type="term" value="C:plasma membrane"/>
    <property type="evidence" value="ECO:0007669"/>
    <property type="project" value="UniProtKB-SubCell"/>
</dbReference>
<dbReference type="OrthoDB" id="9812769at2"/>
<evidence type="ECO:0000256" key="2">
    <source>
        <dbReference type="ARBA" id="ARBA00004170"/>
    </source>
</evidence>
<dbReference type="Gene3D" id="1.10.287.80">
    <property type="entry name" value="ATP synthase, gamma subunit, helix hairpin domain"/>
    <property type="match status" value="1"/>
</dbReference>
<dbReference type="PANTHER" id="PTHR11693">
    <property type="entry name" value="ATP SYNTHASE GAMMA CHAIN"/>
    <property type="match status" value="1"/>
</dbReference>
<evidence type="ECO:0000256" key="12">
    <source>
        <dbReference type="ARBA" id="ARBA00023310"/>
    </source>
</evidence>
<keyword evidence="7" id="KW-0997">Cell inner membrane</keyword>
<evidence type="ECO:0000256" key="8">
    <source>
        <dbReference type="ARBA" id="ARBA00022781"/>
    </source>
</evidence>
<dbReference type="Gene3D" id="3.40.1380.10">
    <property type="match status" value="1"/>
</dbReference>
<evidence type="ECO:0000256" key="9">
    <source>
        <dbReference type="ARBA" id="ARBA00023065"/>
    </source>
</evidence>
<evidence type="ECO:0000313" key="14">
    <source>
        <dbReference type="EMBL" id="PJG82528.1"/>
    </source>
</evidence>
<evidence type="ECO:0000256" key="6">
    <source>
        <dbReference type="ARBA" id="ARBA00022475"/>
    </source>
</evidence>
<dbReference type="GO" id="GO:0046933">
    <property type="term" value="F:proton-transporting ATP synthase activity, rotational mechanism"/>
    <property type="evidence" value="ECO:0007669"/>
    <property type="project" value="UniProtKB-UniRule"/>
</dbReference>
<dbReference type="AlphaFoldDB" id="A0A2M8RUG4"/>
<dbReference type="GO" id="GO:0045259">
    <property type="term" value="C:proton-transporting ATP synthase complex"/>
    <property type="evidence" value="ECO:0007669"/>
    <property type="project" value="UniProtKB-KW"/>
</dbReference>
<reference evidence="14 15" key="1">
    <citation type="submission" date="2017-11" db="EMBL/GenBank/DDBJ databases">
        <title>Reclassification of Bisgaard taxon 5 as Caviibacterium pharyngocola gen. nov., sp. nov.</title>
        <authorList>
            <person name="Christensen H."/>
        </authorList>
    </citation>
    <scope>NUCLEOTIDE SEQUENCE [LARGE SCALE GENOMIC DNA]</scope>
    <source>
        <strain evidence="14 15">7_3</strain>
    </source>
</reference>
<keyword evidence="10 13" id="KW-0472">Membrane</keyword>
<dbReference type="InterPro" id="IPR023632">
    <property type="entry name" value="ATP_synth_F1_gsu_CS"/>
</dbReference>
<comment type="caution">
    <text evidence="14">The sequence shown here is derived from an EMBL/GenBank/DDBJ whole genome shotgun (WGS) entry which is preliminary data.</text>
</comment>
<evidence type="ECO:0000313" key="15">
    <source>
        <dbReference type="Proteomes" id="UP000230282"/>
    </source>
</evidence>
<accession>A0A2M8RUG4</accession>
<comment type="subcellular location">
    <subcellularLocation>
        <location evidence="13">Cell membrane</location>
        <topology evidence="13">Peripheral membrane protein</topology>
    </subcellularLocation>
    <subcellularLocation>
        <location evidence="2">Membrane</location>
        <topology evidence="2">Peripheral membrane protein</topology>
    </subcellularLocation>
</comment>
<dbReference type="PANTHER" id="PTHR11693:SF22">
    <property type="entry name" value="ATP SYNTHASE SUBUNIT GAMMA, MITOCHONDRIAL"/>
    <property type="match status" value="1"/>
</dbReference>
<dbReference type="GO" id="GO:0005524">
    <property type="term" value="F:ATP binding"/>
    <property type="evidence" value="ECO:0007669"/>
    <property type="project" value="UniProtKB-UniRule"/>
</dbReference>
<evidence type="ECO:0000256" key="11">
    <source>
        <dbReference type="ARBA" id="ARBA00023196"/>
    </source>
</evidence>
<keyword evidence="14" id="KW-0378">Hydrolase</keyword>
<evidence type="ECO:0000256" key="10">
    <source>
        <dbReference type="ARBA" id="ARBA00023136"/>
    </source>
</evidence>
<dbReference type="GO" id="GO:0016787">
    <property type="term" value="F:hydrolase activity"/>
    <property type="evidence" value="ECO:0007669"/>
    <property type="project" value="UniProtKB-KW"/>
</dbReference>
<evidence type="ECO:0000256" key="13">
    <source>
        <dbReference type="HAMAP-Rule" id="MF_00815"/>
    </source>
</evidence>
<comment type="function">
    <text evidence="1 13">Produces ATP from ADP in the presence of a proton gradient across the membrane. The gamma chain is believed to be important in regulating ATPase activity and the flow of protons through the CF(0) complex.</text>
</comment>
<dbReference type="RefSeq" id="WP_100297239.1">
    <property type="nucleotide sequence ID" value="NZ_PHGZ01000020.1"/>
</dbReference>
<keyword evidence="9 13" id="KW-0406">Ion transport</keyword>
<organism evidence="14 15">
    <name type="scientific">Caviibacterium pharyngocola</name>
    <dbReference type="NCBI Taxonomy" id="28159"/>
    <lineage>
        <taxon>Bacteria</taxon>
        <taxon>Pseudomonadati</taxon>
        <taxon>Pseudomonadota</taxon>
        <taxon>Gammaproteobacteria</taxon>
        <taxon>Pasteurellales</taxon>
        <taxon>Pasteurellaceae</taxon>
        <taxon>Caviibacterium</taxon>
    </lineage>
</organism>
<keyword evidence="15" id="KW-1185">Reference proteome</keyword>
<dbReference type="EMBL" id="PHGZ01000020">
    <property type="protein sequence ID" value="PJG82528.1"/>
    <property type="molecule type" value="Genomic_DNA"/>
</dbReference>
<keyword evidence="6 13" id="KW-1003">Cell membrane</keyword>
<keyword evidence="11 13" id="KW-0139">CF(1)</keyword>
<dbReference type="InterPro" id="IPR000131">
    <property type="entry name" value="ATP_synth_F1_gsu"/>
</dbReference>
<protein>
    <recommendedName>
        <fullName evidence="13">ATP synthase gamma chain</fullName>
    </recommendedName>
    <alternativeName>
        <fullName evidence="13">ATP synthase F1 sector gamma subunit</fullName>
    </alternativeName>
    <alternativeName>
        <fullName evidence="13">F-ATPase gamma subunit</fullName>
    </alternativeName>
</protein>
<dbReference type="PRINTS" id="PR00126">
    <property type="entry name" value="ATPASEGAMMA"/>
</dbReference>
<dbReference type="InterPro" id="IPR035968">
    <property type="entry name" value="ATP_synth_F1_ATPase_gsu"/>
</dbReference>
<dbReference type="PROSITE" id="PS00153">
    <property type="entry name" value="ATPASE_GAMMA"/>
    <property type="match status" value="1"/>
</dbReference>
<dbReference type="Proteomes" id="UP000230282">
    <property type="component" value="Unassembled WGS sequence"/>
</dbReference>
<proteinExistence type="inferred from homology"/>
<dbReference type="SUPFAM" id="SSF52943">
    <property type="entry name" value="ATP synthase (F1-ATPase), gamma subunit"/>
    <property type="match status" value="1"/>
</dbReference>
<dbReference type="FunFam" id="3.40.1380.10:FF:000006">
    <property type="entry name" value="ATP synthase gamma chain"/>
    <property type="match status" value="1"/>
</dbReference>
<keyword evidence="5 13" id="KW-0813">Transport</keyword>
<evidence type="ECO:0000256" key="4">
    <source>
        <dbReference type="ARBA" id="ARBA00011648"/>
    </source>
</evidence>
<dbReference type="NCBIfam" id="NF004144">
    <property type="entry name" value="PRK05621.1-1"/>
    <property type="match status" value="1"/>
</dbReference>
<dbReference type="FunFam" id="1.10.287.80:FF:000005">
    <property type="entry name" value="ATP synthase gamma chain"/>
    <property type="match status" value="1"/>
</dbReference>
<comment type="similarity">
    <text evidence="3 13">Belongs to the ATPase gamma chain family.</text>
</comment>
<keyword evidence="8 13" id="KW-0375">Hydrogen ion transport</keyword>